<evidence type="ECO:0000313" key="3">
    <source>
        <dbReference type="EMBL" id="SDY50784.1"/>
    </source>
</evidence>
<evidence type="ECO:0000313" key="4">
    <source>
        <dbReference type="Proteomes" id="UP000198921"/>
    </source>
</evidence>
<keyword evidence="2" id="KW-0812">Transmembrane</keyword>
<dbReference type="STRING" id="1137993.SAMN05660209_03058"/>
<evidence type="ECO:0000256" key="2">
    <source>
        <dbReference type="SAM" id="Phobius"/>
    </source>
</evidence>
<reference evidence="4" key="1">
    <citation type="submission" date="2016-10" db="EMBL/GenBank/DDBJ databases">
        <authorList>
            <person name="Varghese N."/>
            <person name="Submissions S."/>
        </authorList>
    </citation>
    <scope>NUCLEOTIDE SEQUENCE [LARGE SCALE GENOMIC DNA]</scope>
    <source>
        <strain evidence="4">DSM 45422</strain>
    </source>
</reference>
<accession>A0A1H3KGQ5</accession>
<dbReference type="EMBL" id="FNOT01000007">
    <property type="protein sequence ID" value="SDY50784.1"/>
    <property type="molecule type" value="Genomic_DNA"/>
</dbReference>
<keyword evidence="4" id="KW-1185">Reference proteome</keyword>
<dbReference type="AlphaFoldDB" id="A0A1H3KGQ5"/>
<name>A0A1H3KGQ5_9ACTN</name>
<protein>
    <submittedName>
        <fullName evidence="3">Uncharacterized protein</fullName>
    </submittedName>
</protein>
<feature type="transmembrane region" description="Helical" evidence="2">
    <location>
        <begin position="96"/>
        <end position="115"/>
    </location>
</feature>
<sequence>MRARSPASHGVVTGAVQRSRVTVPLLLSPVPALRRDWPPSLHLLLGEAAGDVWTTVLDAAGGRLRGLRVTSAGLQPDGAAVVQYAAEVGWDDGREVVPAVPAVPAVVLVVIRVIVRQGRRRDDMRGTGSGTRTGTGVGGAGAGGCGSGCGDEPGTSTIRMGSGRESRSLAAGRRATQLATTTATSAAAARSDSRAACRRSRVRTPARSPSRCTRR</sequence>
<organism evidence="3 4">
    <name type="scientific">Geodermatophilus africanus</name>
    <dbReference type="NCBI Taxonomy" id="1137993"/>
    <lineage>
        <taxon>Bacteria</taxon>
        <taxon>Bacillati</taxon>
        <taxon>Actinomycetota</taxon>
        <taxon>Actinomycetes</taxon>
        <taxon>Geodermatophilales</taxon>
        <taxon>Geodermatophilaceae</taxon>
        <taxon>Geodermatophilus</taxon>
    </lineage>
</organism>
<keyword evidence="2" id="KW-0472">Membrane</keyword>
<feature type="compositionally biased region" description="Low complexity" evidence="1">
    <location>
        <begin position="170"/>
        <end position="190"/>
    </location>
</feature>
<feature type="compositionally biased region" description="Gly residues" evidence="1">
    <location>
        <begin position="127"/>
        <end position="151"/>
    </location>
</feature>
<gene>
    <name evidence="3" type="ORF">SAMN05660209_03058</name>
</gene>
<evidence type="ECO:0000256" key="1">
    <source>
        <dbReference type="SAM" id="MobiDB-lite"/>
    </source>
</evidence>
<proteinExistence type="predicted"/>
<dbReference type="Proteomes" id="UP000198921">
    <property type="component" value="Unassembled WGS sequence"/>
</dbReference>
<feature type="region of interest" description="Disordered" evidence="1">
    <location>
        <begin position="120"/>
        <end position="215"/>
    </location>
</feature>
<keyword evidence="2" id="KW-1133">Transmembrane helix</keyword>